<feature type="transmembrane region" description="Helical" evidence="8">
    <location>
        <begin position="234"/>
        <end position="256"/>
    </location>
</feature>
<evidence type="ECO:0000256" key="8">
    <source>
        <dbReference type="RuleBase" id="RU363032"/>
    </source>
</evidence>
<feature type="transmembrane region" description="Helical" evidence="8">
    <location>
        <begin position="177"/>
        <end position="201"/>
    </location>
</feature>
<comment type="subcellular location">
    <subcellularLocation>
        <location evidence="1">Cell inner membrane</location>
        <topology evidence="1">Multi-pass membrane protein</topology>
    </subcellularLocation>
    <subcellularLocation>
        <location evidence="8">Cell membrane</location>
        <topology evidence="8">Multi-pass membrane protein</topology>
    </subcellularLocation>
</comment>
<dbReference type="InterPro" id="IPR000515">
    <property type="entry name" value="MetI-like"/>
</dbReference>
<evidence type="ECO:0000313" key="10">
    <source>
        <dbReference type="EMBL" id="MBK1670393.1"/>
    </source>
</evidence>
<feature type="transmembrane region" description="Helical" evidence="8">
    <location>
        <begin position="133"/>
        <end position="156"/>
    </location>
</feature>
<accession>A0ABS1DJA4</accession>
<feature type="domain" description="ABC transmembrane type-1" evidence="9">
    <location>
        <begin position="62"/>
        <end position="250"/>
    </location>
</feature>
<keyword evidence="6 8" id="KW-1133">Transmembrane helix</keyword>
<sequence length="269" mass="29284">MARRRLGFWAQLVFTLAVAAFLLVPVGLSIVAGVTRTYLIGIESGLTLKWVWQVLDMYSDTIWLSLGIAGACLVVTLAIGVPLAYVLARTRGWMGRIVEELIVLPIAIPGLAIALALIVTYGGVGSFRQNWSFILTGHVLFTLPFMVRPVLAVMASGQLRELEDSAASLGASFRQRFLNVVLPNARSGILAGSLMVITLSIGEFNLTWMLHTPAMKTLPIGLADSYASMRLEVASAYTLIFFMLIVPLLAAIQIWADLTRVARTRPAPR</sequence>
<organism evidence="10 11">
    <name type="scientific">Rhodovibrio sodomensis</name>
    <dbReference type="NCBI Taxonomy" id="1088"/>
    <lineage>
        <taxon>Bacteria</taxon>
        <taxon>Pseudomonadati</taxon>
        <taxon>Pseudomonadota</taxon>
        <taxon>Alphaproteobacteria</taxon>
        <taxon>Rhodospirillales</taxon>
        <taxon>Rhodovibrionaceae</taxon>
        <taxon>Rhodovibrio</taxon>
    </lineage>
</organism>
<dbReference type="EMBL" id="NRRL01000092">
    <property type="protein sequence ID" value="MBK1670393.1"/>
    <property type="molecule type" value="Genomic_DNA"/>
</dbReference>
<comment type="similarity">
    <text evidence="8">Belongs to the binding-protein-dependent transport system permease family.</text>
</comment>
<gene>
    <name evidence="10" type="ORF">CKO28_20420</name>
</gene>
<keyword evidence="2 8" id="KW-0813">Transport</keyword>
<proteinExistence type="inferred from homology"/>
<reference evidence="10 11" key="1">
    <citation type="journal article" date="2020" name="Microorganisms">
        <title>Osmotic Adaptation and Compatible Solute Biosynthesis of Phototrophic Bacteria as Revealed from Genome Analyses.</title>
        <authorList>
            <person name="Imhoff J.F."/>
            <person name="Rahn T."/>
            <person name="Kunzel S."/>
            <person name="Keller A."/>
            <person name="Neulinger S.C."/>
        </authorList>
    </citation>
    <scope>NUCLEOTIDE SEQUENCE [LARGE SCALE GENOMIC DNA]</scope>
    <source>
        <strain evidence="10 11">DSM 9895</strain>
    </source>
</reference>
<evidence type="ECO:0000256" key="3">
    <source>
        <dbReference type="ARBA" id="ARBA00022475"/>
    </source>
</evidence>
<dbReference type="InterPro" id="IPR035906">
    <property type="entry name" value="MetI-like_sf"/>
</dbReference>
<evidence type="ECO:0000313" key="11">
    <source>
        <dbReference type="Proteomes" id="UP001296873"/>
    </source>
</evidence>
<feature type="transmembrane region" description="Helical" evidence="8">
    <location>
        <begin position="62"/>
        <end position="88"/>
    </location>
</feature>
<name>A0ABS1DJA4_9PROT</name>
<evidence type="ECO:0000256" key="1">
    <source>
        <dbReference type="ARBA" id="ARBA00004429"/>
    </source>
</evidence>
<keyword evidence="4" id="KW-0997">Cell inner membrane</keyword>
<dbReference type="Proteomes" id="UP001296873">
    <property type="component" value="Unassembled WGS sequence"/>
</dbReference>
<evidence type="ECO:0000256" key="2">
    <source>
        <dbReference type="ARBA" id="ARBA00022448"/>
    </source>
</evidence>
<keyword evidence="3" id="KW-1003">Cell membrane</keyword>
<feature type="transmembrane region" description="Helical" evidence="8">
    <location>
        <begin position="100"/>
        <end position="121"/>
    </location>
</feature>
<dbReference type="Pfam" id="PF00528">
    <property type="entry name" value="BPD_transp_1"/>
    <property type="match status" value="1"/>
</dbReference>
<dbReference type="PANTHER" id="PTHR43357">
    <property type="entry name" value="INNER MEMBRANE ABC TRANSPORTER PERMEASE PROTEIN YDCV"/>
    <property type="match status" value="1"/>
</dbReference>
<feature type="transmembrane region" description="Helical" evidence="8">
    <location>
        <begin position="12"/>
        <end position="42"/>
    </location>
</feature>
<evidence type="ECO:0000256" key="4">
    <source>
        <dbReference type="ARBA" id="ARBA00022519"/>
    </source>
</evidence>
<keyword evidence="11" id="KW-1185">Reference proteome</keyword>
<protein>
    <submittedName>
        <fullName evidence="10">ABC transporter permease</fullName>
    </submittedName>
</protein>
<keyword evidence="5 8" id="KW-0812">Transmembrane</keyword>
<dbReference type="SUPFAM" id="SSF161098">
    <property type="entry name" value="MetI-like"/>
    <property type="match status" value="1"/>
</dbReference>
<dbReference type="Gene3D" id="1.10.3720.10">
    <property type="entry name" value="MetI-like"/>
    <property type="match status" value="1"/>
</dbReference>
<keyword evidence="7 8" id="KW-0472">Membrane</keyword>
<dbReference type="PROSITE" id="PS50928">
    <property type="entry name" value="ABC_TM1"/>
    <property type="match status" value="1"/>
</dbReference>
<evidence type="ECO:0000256" key="5">
    <source>
        <dbReference type="ARBA" id="ARBA00022692"/>
    </source>
</evidence>
<dbReference type="CDD" id="cd06261">
    <property type="entry name" value="TM_PBP2"/>
    <property type="match status" value="1"/>
</dbReference>
<evidence type="ECO:0000259" key="9">
    <source>
        <dbReference type="PROSITE" id="PS50928"/>
    </source>
</evidence>
<dbReference type="PANTHER" id="PTHR43357:SF4">
    <property type="entry name" value="INNER MEMBRANE ABC TRANSPORTER PERMEASE PROTEIN YDCV"/>
    <property type="match status" value="1"/>
</dbReference>
<evidence type="ECO:0000256" key="6">
    <source>
        <dbReference type="ARBA" id="ARBA00022989"/>
    </source>
</evidence>
<evidence type="ECO:0000256" key="7">
    <source>
        <dbReference type="ARBA" id="ARBA00023136"/>
    </source>
</evidence>
<comment type="caution">
    <text evidence="10">The sequence shown here is derived from an EMBL/GenBank/DDBJ whole genome shotgun (WGS) entry which is preliminary data.</text>
</comment>
<dbReference type="RefSeq" id="WP_200342757.1">
    <property type="nucleotide sequence ID" value="NZ_NRRL01000092.1"/>
</dbReference>